<dbReference type="Proteomes" id="UP000092651">
    <property type="component" value="Unassembled WGS sequence"/>
</dbReference>
<gene>
    <name evidence="5" type="ORF">BBI01_01500</name>
</gene>
<dbReference type="InterPro" id="IPR009057">
    <property type="entry name" value="Homeodomain-like_sf"/>
</dbReference>
<comment type="caution">
    <text evidence="5">The sequence shown here is derived from an EMBL/GenBank/DDBJ whole genome shotgun (WGS) entry which is preliminary data.</text>
</comment>
<proteinExistence type="predicted"/>
<protein>
    <recommendedName>
        <fullName evidence="4">HTH araC/xylS-type domain-containing protein</fullName>
    </recommendedName>
</protein>
<name>A0A1B8ZZY3_9FLAO</name>
<feature type="domain" description="HTH araC/xylS-type" evidence="4">
    <location>
        <begin position="207"/>
        <end position="305"/>
    </location>
</feature>
<keyword evidence="6" id="KW-1185">Reference proteome</keyword>
<accession>A0A1B8ZZY3</accession>
<keyword evidence="3" id="KW-0804">Transcription</keyword>
<dbReference type="PANTHER" id="PTHR43280">
    <property type="entry name" value="ARAC-FAMILY TRANSCRIPTIONAL REGULATOR"/>
    <property type="match status" value="1"/>
</dbReference>
<keyword evidence="1" id="KW-0805">Transcription regulation</keyword>
<evidence type="ECO:0000313" key="5">
    <source>
        <dbReference type="EMBL" id="OCA77166.1"/>
    </source>
</evidence>
<dbReference type="GO" id="GO:0003700">
    <property type="term" value="F:DNA-binding transcription factor activity"/>
    <property type="evidence" value="ECO:0007669"/>
    <property type="project" value="InterPro"/>
</dbReference>
<dbReference type="InterPro" id="IPR018060">
    <property type="entry name" value="HTH_AraC"/>
</dbReference>
<dbReference type="InterPro" id="IPR011051">
    <property type="entry name" value="RmlC_Cupin_sf"/>
</dbReference>
<reference evidence="5 6" key="1">
    <citation type="submission" date="2016-07" db="EMBL/GenBank/DDBJ databases">
        <authorList>
            <person name="Jeong J.-J."/>
            <person name="Kim D.W."/>
            <person name="Sang M.K."/>
            <person name="Choi I.-G."/>
            <person name="Kim K.D."/>
        </authorList>
    </citation>
    <scope>NUCLEOTIDE SEQUENCE [LARGE SCALE GENOMIC DNA]</scope>
    <source>
        <strain evidence="5 6">UTM-3</strain>
    </source>
</reference>
<dbReference type="GO" id="GO:0043565">
    <property type="term" value="F:sequence-specific DNA binding"/>
    <property type="evidence" value="ECO:0007669"/>
    <property type="project" value="InterPro"/>
</dbReference>
<dbReference type="OrthoDB" id="1007667at2"/>
<dbReference type="Gene3D" id="1.10.10.60">
    <property type="entry name" value="Homeodomain-like"/>
    <property type="match status" value="1"/>
</dbReference>
<evidence type="ECO:0000256" key="1">
    <source>
        <dbReference type="ARBA" id="ARBA00023015"/>
    </source>
</evidence>
<dbReference type="InterPro" id="IPR014710">
    <property type="entry name" value="RmlC-like_jellyroll"/>
</dbReference>
<dbReference type="Pfam" id="PF12833">
    <property type="entry name" value="HTH_18"/>
    <property type="match status" value="1"/>
</dbReference>
<evidence type="ECO:0000259" key="4">
    <source>
        <dbReference type="PROSITE" id="PS01124"/>
    </source>
</evidence>
<dbReference type="Gene3D" id="2.60.120.10">
    <property type="entry name" value="Jelly Rolls"/>
    <property type="match status" value="1"/>
</dbReference>
<dbReference type="SMART" id="SM00342">
    <property type="entry name" value="HTH_ARAC"/>
    <property type="match status" value="1"/>
</dbReference>
<dbReference type="AlphaFoldDB" id="A0A1B8ZZY3"/>
<dbReference type="RefSeq" id="WP_065392920.1">
    <property type="nucleotide sequence ID" value="NZ_MAYH01000001.1"/>
</dbReference>
<organism evidence="5 6">
    <name type="scientific">Chryseobacterium artocarpi</name>
    <dbReference type="NCBI Taxonomy" id="1414727"/>
    <lineage>
        <taxon>Bacteria</taxon>
        <taxon>Pseudomonadati</taxon>
        <taxon>Bacteroidota</taxon>
        <taxon>Flavobacteriia</taxon>
        <taxon>Flavobacteriales</taxon>
        <taxon>Weeksellaceae</taxon>
        <taxon>Chryseobacterium group</taxon>
        <taxon>Chryseobacterium</taxon>
    </lineage>
</organism>
<evidence type="ECO:0000256" key="2">
    <source>
        <dbReference type="ARBA" id="ARBA00023125"/>
    </source>
</evidence>
<dbReference type="SUPFAM" id="SSF51182">
    <property type="entry name" value="RmlC-like cupins"/>
    <property type="match status" value="1"/>
</dbReference>
<dbReference type="SUPFAM" id="SSF46689">
    <property type="entry name" value="Homeodomain-like"/>
    <property type="match status" value="1"/>
</dbReference>
<dbReference type="EMBL" id="MAYH01000001">
    <property type="protein sequence ID" value="OCA77166.1"/>
    <property type="molecule type" value="Genomic_DNA"/>
</dbReference>
<evidence type="ECO:0000256" key="3">
    <source>
        <dbReference type="ARBA" id="ARBA00023163"/>
    </source>
</evidence>
<dbReference type="PANTHER" id="PTHR43280:SF32">
    <property type="entry name" value="TRANSCRIPTIONAL REGULATORY PROTEIN"/>
    <property type="match status" value="1"/>
</dbReference>
<keyword evidence="2" id="KW-0238">DNA-binding</keyword>
<evidence type="ECO:0000313" key="6">
    <source>
        <dbReference type="Proteomes" id="UP000092651"/>
    </source>
</evidence>
<dbReference type="PROSITE" id="PS01124">
    <property type="entry name" value="HTH_ARAC_FAMILY_2"/>
    <property type="match status" value="1"/>
</dbReference>
<sequence length="308" mass="36667">MAKKIRKEPLPEPDFVSQLAFDEVLQQVDFDLRIKEFVVMDIDKANYIIKPNIPYRSDYFCIFLVQAGSVGFRLDDKSYEVFKGDAVFCPMSETFWVENIADDYCATYIFFSVDFISQAGFNYKSNNVLKSLSSDPTHIIRDEPELFRKLNFHLDELKQLNNKEKDNYYFNEMIWHHFSLVIYEIDNYFKKIEKPHVVTHREDELTTSFFKLVQEHFKEEHNVQFYADKLFISRKYLTKVINKTMFKTPRDIIHQVLAVEARLLLRNPNLNVNEVASQLKFSDQASFSKFFKKHTGRAPLEYRKDDLY</sequence>